<evidence type="ECO:0000313" key="2">
    <source>
        <dbReference type="Proteomes" id="UP001374535"/>
    </source>
</evidence>
<dbReference type="EMBL" id="CP144700">
    <property type="protein sequence ID" value="WVZ22678.1"/>
    <property type="molecule type" value="Genomic_DNA"/>
</dbReference>
<proteinExistence type="predicted"/>
<dbReference type="AlphaFoldDB" id="A0AAQ3P6V2"/>
<feature type="non-terminal residue" evidence="1">
    <location>
        <position position="1"/>
    </location>
</feature>
<accession>A0AAQ3P6V2</accession>
<dbReference type="Proteomes" id="UP001374535">
    <property type="component" value="Chromosome 1"/>
</dbReference>
<organism evidence="1 2">
    <name type="scientific">Vigna mungo</name>
    <name type="common">Black gram</name>
    <name type="synonym">Phaseolus mungo</name>
    <dbReference type="NCBI Taxonomy" id="3915"/>
    <lineage>
        <taxon>Eukaryota</taxon>
        <taxon>Viridiplantae</taxon>
        <taxon>Streptophyta</taxon>
        <taxon>Embryophyta</taxon>
        <taxon>Tracheophyta</taxon>
        <taxon>Spermatophyta</taxon>
        <taxon>Magnoliopsida</taxon>
        <taxon>eudicotyledons</taxon>
        <taxon>Gunneridae</taxon>
        <taxon>Pentapetalae</taxon>
        <taxon>rosids</taxon>
        <taxon>fabids</taxon>
        <taxon>Fabales</taxon>
        <taxon>Fabaceae</taxon>
        <taxon>Papilionoideae</taxon>
        <taxon>50 kb inversion clade</taxon>
        <taxon>NPAAA clade</taxon>
        <taxon>indigoferoid/millettioid clade</taxon>
        <taxon>Phaseoleae</taxon>
        <taxon>Vigna</taxon>
    </lineage>
</organism>
<gene>
    <name evidence="1" type="ORF">V8G54_001222</name>
</gene>
<reference evidence="1 2" key="1">
    <citation type="journal article" date="2023" name="Life. Sci Alliance">
        <title>Evolutionary insights into 3D genome organization and epigenetic landscape of Vigna mungo.</title>
        <authorList>
            <person name="Junaid A."/>
            <person name="Singh B."/>
            <person name="Bhatia S."/>
        </authorList>
    </citation>
    <scope>NUCLEOTIDE SEQUENCE [LARGE SCALE GENOMIC DNA]</scope>
    <source>
        <strain evidence="1">Urdbean</strain>
    </source>
</reference>
<keyword evidence="2" id="KW-1185">Reference proteome</keyword>
<protein>
    <submittedName>
        <fullName evidence="1">Uncharacterized protein</fullName>
    </submittedName>
</protein>
<evidence type="ECO:0000313" key="1">
    <source>
        <dbReference type="EMBL" id="WVZ22678.1"/>
    </source>
</evidence>
<sequence length="128" mass="14494">SLDQLVTNHTFINCRQQKVVFQDLEGVKIVSAREVQKDIGEGDACYVVLAQEKNKSAKKQVFGILVVEEFAYVFPEEVSGLLPSQEVSKIEETNRRFIRKEVHPTKCITMGSSSVVGKEERWTFKAIC</sequence>
<name>A0AAQ3P6V2_VIGMU</name>